<evidence type="ECO:0000256" key="3">
    <source>
        <dbReference type="ARBA" id="ARBA00022475"/>
    </source>
</evidence>
<keyword evidence="3" id="KW-1003">Cell membrane</keyword>
<dbReference type="RefSeq" id="WP_290399898.1">
    <property type="nucleotide sequence ID" value="NZ_JAUHLN010000002.1"/>
</dbReference>
<feature type="transmembrane region" description="Helical" evidence="7">
    <location>
        <begin position="215"/>
        <end position="233"/>
    </location>
</feature>
<dbReference type="InterPro" id="IPR011701">
    <property type="entry name" value="MFS"/>
</dbReference>
<dbReference type="Proteomes" id="UP001168694">
    <property type="component" value="Unassembled WGS sequence"/>
</dbReference>
<feature type="transmembrane region" description="Helical" evidence="7">
    <location>
        <begin position="253"/>
        <end position="271"/>
    </location>
</feature>
<accession>A0ABT8E7B4</accession>
<evidence type="ECO:0000256" key="5">
    <source>
        <dbReference type="ARBA" id="ARBA00022989"/>
    </source>
</evidence>
<dbReference type="InterPro" id="IPR036259">
    <property type="entry name" value="MFS_trans_sf"/>
</dbReference>
<keyword evidence="5 7" id="KW-1133">Transmembrane helix</keyword>
<keyword evidence="4 7" id="KW-0812">Transmembrane</keyword>
<evidence type="ECO:0000256" key="4">
    <source>
        <dbReference type="ARBA" id="ARBA00022692"/>
    </source>
</evidence>
<reference evidence="9" key="1">
    <citation type="submission" date="2023-06" db="EMBL/GenBank/DDBJ databases">
        <title>Draft Genome Sequences of Representative Paenibacillus Polymyxa, Bacillus cereus, Fictibacillus sp., and Brevibacillus agri Strains Isolated from Amazonian Dark Earth.</title>
        <authorList>
            <person name="Pellegrinetti T.A."/>
            <person name="Cunha I.C.M."/>
            <person name="Chaves M.G."/>
            <person name="Freitas A.S."/>
            <person name="Silva A.V.R."/>
            <person name="Tsai S.M."/>
            <person name="Mendes L.W."/>
        </authorList>
    </citation>
    <scope>NUCLEOTIDE SEQUENCE</scope>
    <source>
        <strain evidence="9">CENA-BCM004</strain>
    </source>
</reference>
<dbReference type="Gene3D" id="1.20.1250.20">
    <property type="entry name" value="MFS general substrate transporter like domains"/>
    <property type="match status" value="1"/>
</dbReference>
<feature type="transmembrane region" description="Helical" evidence="7">
    <location>
        <begin position="167"/>
        <end position="186"/>
    </location>
</feature>
<comment type="caution">
    <text evidence="9">The sequence shown here is derived from an EMBL/GenBank/DDBJ whole genome shotgun (WGS) entry which is preliminary data.</text>
</comment>
<keyword evidence="2" id="KW-0813">Transport</keyword>
<evidence type="ECO:0000313" key="9">
    <source>
        <dbReference type="EMBL" id="MDN4073799.1"/>
    </source>
</evidence>
<feature type="transmembrane region" description="Helical" evidence="7">
    <location>
        <begin position="77"/>
        <end position="97"/>
    </location>
</feature>
<gene>
    <name evidence="9" type="ORF">QYF49_12375</name>
</gene>
<dbReference type="EMBL" id="JAUHLN010000002">
    <property type="protein sequence ID" value="MDN4073799.1"/>
    <property type="molecule type" value="Genomic_DNA"/>
</dbReference>
<feature type="transmembrane region" description="Helical" evidence="7">
    <location>
        <begin position="51"/>
        <end position="70"/>
    </location>
</feature>
<dbReference type="CDD" id="cd17329">
    <property type="entry name" value="MFS_MdtH_MDR_like"/>
    <property type="match status" value="1"/>
</dbReference>
<dbReference type="PROSITE" id="PS50850">
    <property type="entry name" value="MFS"/>
    <property type="match status" value="1"/>
</dbReference>
<dbReference type="PANTHER" id="PTHR43414">
    <property type="entry name" value="MULTIDRUG RESISTANCE PROTEIN MDTG"/>
    <property type="match status" value="1"/>
</dbReference>
<organism evidence="9 10">
    <name type="scientific">Fictibacillus terranigra</name>
    <dbReference type="NCBI Taxonomy" id="3058424"/>
    <lineage>
        <taxon>Bacteria</taxon>
        <taxon>Bacillati</taxon>
        <taxon>Bacillota</taxon>
        <taxon>Bacilli</taxon>
        <taxon>Bacillales</taxon>
        <taxon>Fictibacillaceae</taxon>
        <taxon>Fictibacillus</taxon>
    </lineage>
</organism>
<feature type="transmembrane region" description="Helical" evidence="7">
    <location>
        <begin position="307"/>
        <end position="330"/>
    </location>
</feature>
<feature type="transmembrane region" description="Helical" evidence="7">
    <location>
        <begin position="372"/>
        <end position="392"/>
    </location>
</feature>
<evidence type="ECO:0000259" key="8">
    <source>
        <dbReference type="PROSITE" id="PS50850"/>
    </source>
</evidence>
<feature type="domain" description="Major facilitator superfamily (MFS) profile" evidence="8">
    <location>
        <begin position="12"/>
        <end position="395"/>
    </location>
</feature>
<keyword evidence="10" id="KW-1185">Reference proteome</keyword>
<evidence type="ECO:0000256" key="1">
    <source>
        <dbReference type="ARBA" id="ARBA00004651"/>
    </source>
</evidence>
<protein>
    <submittedName>
        <fullName evidence="9">MFS transporter</fullName>
    </submittedName>
</protein>
<feature type="transmembrane region" description="Helical" evidence="7">
    <location>
        <begin position="283"/>
        <end position="301"/>
    </location>
</feature>
<feature type="transmembrane region" description="Helical" evidence="7">
    <location>
        <begin position="12"/>
        <end position="39"/>
    </location>
</feature>
<proteinExistence type="predicted"/>
<dbReference type="InterPro" id="IPR020846">
    <property type="entry name" value="MFS_dom"/>
</dbReference>
<keyword evidence="6 7" id="KW-0472">Membrane</keyword>
<evidence type="ECO:0000313" key="10">
    <source>
        <dbReference type="Proteomes" id="UP001168694"/>
    </source>
</evidence>
<comment type="subcellular location">
    <subcellularLocation>
        <location evidence="1">Cell membrane</location>
        <topology evidence="1">Multi-pass membrane protein</topology>
    </subcellularLocation>
</comment>
<evidence type="ECO:0000256" key="6">
    <source>
        <dbReference type="ARBA" id="ARBA00023136"/>
    </source>
</evidence>
<evidence type="ECO:0000256" key="7">
    <source>
        <dbReference type="SAM" id="Phobius"/>
    </source>
</evidence>
<feature type="transmembrane region" description="Helical" evidence="7">
    <location>
        <begin position="342"/>
        <end position="360"/>
    </location>
</feature>
<dbReference type="SUPFAM" id="SSF103473">
    <property type="entry name" value="MFS general substrate transporter"/>
    <property type="match status" value="1"/>
</dbReference>
<name>A0ABT8E7B4_9BACL</name>
<dbReference type="Pfam" id="PF07690">
    <property type="entry name" value="MFS_1"/>
    <property type="match status" value="1"/>
</dbReference>
<evidence type="ECO:0000256" key="2">
    <source>
        <dbReference type="ARBA" id="ARBA00022448"/>
    </source>
</evidence>
<sequence>MRKSFYQQWHPIVTTIIMGTFFSRAAFFMTMPFLAIFLYKEKGIDPQTVGLIIGVSALTGTFGGFIGGYLSDRIGRFPVMIIAIFSWGGVFAGFALADAVWSFFALNCINGLCRSWFEPISRALLADVTTKENRLGVFNARYFSINAGAAIGPVAGTYLGSSSSMSAFFITSAVYFLYAVIVLLLMRKYKARLQPQQENKLTVKEAVSVISRDKVLLYFLLGNIAVLMAQSQMDSTLAQYMGSSPHFHDGVKLFSYLIVTNAVTVLILQYPVTNYVKRFDPMFALRIGSAAFSLALLGFGLSANWLFLVLSMVVLTLGEIIVFVISDVLLDDLAPDHMRGTYFGSMSFRSIGFSAGPWIGGLLLKTFGFDHGFYVFGCLTLLSLLALPFFQLGQKVKEKNKLESQRTSTFARRQGTIESK</sequence>
<dbReference type="PANTHER" id="PTHR43414:SF1">
    <property type="entry name" value="PEPTIDE PERMEASE"/>
    <property type="match status" value="1"/>
</dbReference>